<feature type="region of interest" description="Disordered" evidence="1">
    <location>
        <begin position="73"/>
        <end position="95"/>
    </location>
</feature>
<evidence type="ECO:0000256" key="1">
    <source>
        <dbReference type="SAM" id="MobiDB-lite"/>
    </source>
</evidence>
<dbReference type="InParanoid" id="D2W2L8"/>
<feature type="region of interest" description="Disordered" evidence="1">
    <location>
        <begin position="209"/>
        <end position="234"/>
    </location>
</feature>
<dbReference type="KEGG" id="ngr:NAEGRDRAFT_54218"/>
<name>D2W2L8_NAEGR</name>
<keyword evidence="3" id="KW-1185">Reference proteome</keyword>
<reference evidence="2 3" key="1">
    <citation type="journal article" date="2010" name="Cell">
        <title>The genome of Naegleria gruberi illuminates early eukaryotic versatility.</title>
        <authorList>
            <person name="Fritz-Laylin L.K."/>
            <person name="Prochnik S.E."/>
            <person name="Ginger M.L."/>
            <person name="Dacks J.B."/>
            <person name="Carpenter M.L."/>
            <person name="Field M.C."/>
            <person name="Kuo A."/>
            <person name="Paredez A."/>
            <person name="Chapman J."/>
            <person name="Pham J."/>
            <person name="Shu S."/>
            <person name="Neupane R."/>
            <person name="Cipriano M."/>
            <person name="Mancuso J."/>
            <person name="Tu H."/>
            <person name="Salamov A."/>
            <person name="Lindquist E."/>
            <person name="Shapiro H."/>
            <person name="Lucas S."/>
            <person name="Grigoriev I.V."/>
            <person name="Cande W.Z."/>
            <person name="Fulton C."/>
            <person name="Rokhsar D.S."/>
            <person name="Dawson S.C."/>
        </authorList>
    </citation>
    <scope>NUCLEOTIDE SEQUENCE [LARGE SCALE GENOMIC DNA]</scope>
    <source>
        <strain evidence="2 3">NEG-M</strain>
    </source>
</reference>
<sequence length="698" mass="81219">MGQNNSAGSKRKKVSTNNSSQANDNTQHQHHQQQQVNVQVGGNTLTGSAATMSLKQQQQSANGYHQDVPQILISPTSNNNINGLSMEGYNNSATEKRNSEEVLLKQKVNEWTVSDVTKLFLFKSNEFTLQDDHKKDIVQVCVEMIKEQSIDGTYFKLFDENDNEYTFDQFIEDTELSYHEKHDEKVDSILLLFFDYIKSVLTLQQENIFEDDNEEDDEEEDENSDSTDKNQEVSVGDYVEDFTDKVERSKLDKSPRIQDCDPIQNASSSSFVVQTDSSIIHQYSTSITSTFRKYQSKLELWNLDDEHYERFQLEINRVVEKLKIQNERRAEKVEPIELTWKAQNMAIPSRLKYVYFKPLLFSNSNNSTNNNNNNNTNSNTNSNNVISNGNQFKEYVKIKFVITDLTFNRYLKRLSSGLIKSKFGLVHVALLIGNVYLEWNDSSLVKIREPGSMNPLFVLDVATIRSDNLDQMFLQIAQVVSKWNIYHLYNTRSCNCQHFVTDLLQTLHLESIFDKKINQNTCVKQFFKKVKMGKLNKLSLELSKEMQNLIKENEKEFFEKVFKRTRSARDGGFFSNGKIPTEITFKSHSMLDQFCHFMKKHAKNPNIRLEMQEGDYYNILKAFDRAFWLRKMALDKLNDNTAQHQEILKLSEPLDKEHGGCFFSEYDEENDKYKNSLIDANDFIIHFTEEPPKKFEIL</sequence>
<dbReference type="VEuPathDB" id="AmoebaDB:NAEGRDRAFT_54218"/>
<evidence type="ECO:0000313" key="3">
    <source>
        <dbReference type="Proteomes" id="UP000006671"/>
    </source>
</evidence>
<feature type="compositionally biased region" description="Polar residues" evidence="1">
    <location>
        <begin position="73"/>
        <end position="93"/>
    </location>
</feature>
<feature type="compositionally biased region" description="Polar residues" evidence="1">
    <location>
        <begin position="15"/>
        <end position="24"/>
    </location>
</feature>
<gene>
    <name evidence="2" type="ORF">NAEGRDRAFT_54218</name>
</gene>
<evidence type="ECO:0000313" key="2">
    <source>
        <dbReference type="EMBL" id="EFC36671.1"/>
    </source>
</evidence>
<dbReference type="Proteomes" id="UP000006671">
    <property type="component" value="Unassembled WGS sequence"/>
</dbReference>
<feature type="region of interest" description="Disordered" evidence="1">
    <location>
        <begin position="1"/>
        <end position="35"/>
    </location>
</feature>
<dbReference type="GeneID" id="8859958"/>
<organism evidence="3">
    <name type="scientific">Naegleria gruberi</name>
    <name type="common">Amoeba</name>
    <dbReference type="NCBI Taxonomy" id="5762"/>
    <lineage>
        <taxon>Eukaryota</taxon>
        <taxon>Discoba</taxon>
        <taxon>Heterolobosea</taxon>
        <taxon>Tetramitia</taxon>
        <taxon>Eutetramitia</taxon>
        <taxon>Vahlkampfiidae</taxon>
        <taxon>Naegleria</taxon>
    </lineage>
</organism>
<proteinExistence type="predicted"/>
<dbReference type="AlphaFoldDB" id="D2W2L8"/>
<protein>
    <submittedName>
        <fullName evidence="2">Predicted protein</fullName>
    </submittedName>
</protein>
<dbReference type="RefSeq" id="XP_002669415.1">
    <property type="nucleotide sequence ID" value="XM_002669369.1"/>
</dbReference>
<accession>D2W2L8</accession>
<dbReference type="EMBL" id="GG738927">
    <property type="protein sequence ID" value="EFC36671.1"/>
    <property type="molecule type" value="Genomic_DNA"/>
</dbReference>
<feature type="compositionally biased region" description="Acidic residues" evidence="1">
    <location>
        <begin position="209"/>
        <end position="225"/>
    </location>
</feature>